<dbReference type="Gene3D" id="3.40.50.1820">
    <property type="entry name" value="alpha/beta hydrolase"/>
    <property type="match status" value="1"/>
</dbReference>
<keyword evidence="2" id="KW-0012">Acyltransferase</keyword>
<protein>
    <submittedName>
        <fullName evidence="6">Polyhydroxyalkanoate synthase</fullName>
    </submittedName>
</protein>
<dbReference type="OrthoDB" id="7208816at2"/>
<keyword evidence="7" id="KW-1185">Reference proteome</keyword>
<name>A0A1I7KP04_9BURK</name>
<dbReference type="InterPro" id="IPR029058">
    <property type="entry name" value="AB_hydrolase_fold"/>
</dbReference>
<keyword evidence="1" id="KW-0808">Transferase</keyword>
<dbReference type="Pfam" id="PF07167">
    <property type="entry name" value="PhaC_N"/>
    <property type="match status" value="1"/>
</dbReference>
<dbReference type="InterPro" id="IPR010941">
    <property type="entry name" value="PhaC_N"/>
</dbReference>
<feature type="region of interest" description="Disordered" evidence="3">
    <location>
        <begin position="1"/>
        <end position="24"/>
    </location>
</feature>
<dbReference type="Pfam" id="PF12551">
    <property type="entry name" value="PHBC_N"/>
    <property type="match status" value="1"/>
</dbReference>
<proteinExistence type="predicted"/>
<feature type="domain" description="Poly-beta-hydroxybutyrate polymerase N-terminal" evidence="5">
    <location>
        <begin position="34"/>
        <end position="71"/>
    </location>
</feature>
<dbReference type="AlphaFoldDB" id="A0A1I7KP04"/>
<sequence>MNAPEPAAAPVERAASAWQDHGKDATRQREWAHWDLLLNAWLGKATGHLSPVGVGLAYADWLAHLALSPSKRAELAGKAVRKLMRWQRYALHPALAGEAGESGEAESGVEPLPQDQRFSDPAWRRAPYDLLAQAFLLQQQWWHIATTGVRGVSRHHEDIVNFTVRQFLDMLAPSNFVLTNPVVLDETMRRGGANLVNGAAAALADWRRQQSGGSERFRPGAEVAATPGRVVFRNRLIELLQYAPAGERAHARPLLIVPAWIMKYYILDLSPHNSLVRYLVERGHTVFMISWKNPDAGDRDLSLEDYRCDGVMAALAEVARITGAARVNAAGYCLGGTLLAIAAAAMARDGDERLASMTLLAAQTDFTEPGELSLFIDESQVSFLEASMWEQGYLDTRQMAGAFQMLRSNDLIWSRRLRHYLLDEPQAETDLMAWNADATRMPCRMHSEYLRRLFLDNELARGRYLCDGRPVSLGELELPVLAVATTTDHVAPWRSVYKLLQQTSTDATFLLTTGGHNAGVVSPPGRAGREFRIARRVPGAPYADADAWLAQARRGEGSWWPVWESWLAAQAGPMAPPPPMGPDLGAAPGTYVLQR</sequence>
<organism evidence="6 7">
    <name type="scientific">Pseudoduganella namucuonensis</name>
    <dbReference type="NCBI Taxonomy" id="1035707"/>
    <lineage>
        <taxon>Bacteria</taxon>
        <taxon>Pseudomonadati</taxon>
        <taxon>Pseudomonadota</taxon>
        <taxon>Betaproteobacteria</taxon>
        <taxon>Burkholderiales</taxon>
        <taxon>Oxalobacteraceae</taxon>
        <taxon>Telluria group</taxon>
        <taxon>Pseudoduganella</taxon>
    </lineage>
</organism>
<evidence type="ECO:0000313" key="6">
    <source>
        <dbReference type="EMBL" id="SFU99173.1"/>
    </source>
</evidence>
<evidence type="ECO:0000256" key="3">
    <source>
        <dbReference type="SAM" id="MobiDB-lite"/>
    </source>
</evidence>
<accession>A0A1I7KP04</accession>
<reference evidence="7" key="1">
    <citation type="submission" date="2016-10" db="EMBL/GenBank/DDBJ databases">
        <authorList>
            <person name="Varghese N."/>
            <person name="Submissions S."/>
        </authorList>
    </citation>
    <scope>NUCLEOTIDE SEQUENCE [LARGE SCALE GENOMIC DNA]</scope>
    <source>
        <strain evidence="7">CGMCC 1.11014</strain>
    </source>
</reference>
<dbReference type="STRING" id="1035707.SAMN05216552_101881"/>
<feature type="compositionally biased region" description="Low complexity" evidence="3">
    <location>
        <begin position="1"/>
        <end position="17"/>
    </location>
</feature>
<dbReference type="InterPro" id="IPR022211">
    <property type="entry name" value="PHBC_N"/>
</dbReference>
<feature type="domain" description="Poly-beta-hydroxybutyrate polymerase N-terminal" evidence="4">
    <location>
        <begin position="114"/>
        <end position="279"/>
    </location>
</feature>
<gene>
    <name evidence="6" type="ORF">SAMN05216552_101881</name>
</gene>
<evidence type="ECO:0000256" key="2">
    <source>
        <dbReference type="ARBA" id="ARBA00023315"/>
    </source>
</evidence>
<dbReference type="GO" id="GO:0042619">
    <property type="term" value="P:poly-hydroxybutyrate biosynthetic process"/>
    <property type="evidence" value="ECO:0007669"/>
    <property type="project" value="InterPro"/>
</dbReference>
<dbReference type="EMBL" id="FPBO01000018">
    <property type="protein sequence ID" value="SFU99173.1"/>
    <property type="molecule type" value="Genomic_DNA"/>
</dbReference>
<dbReference type="PANTHER" id="PTHR36837">
    <property type="entry name" value="POLY(3-HYDROXYALKANOATE) POLYMERASE SUBUNIT PHAC"/>
    <property type="match status" value="1"/>
</dbReference>
<dbReference type="SUPFAM" id="SSF53474">
    <property type="entry name" value="alpha/beta-Hydrolases"/>
    <property type="match status" value="1"/>
</dbReference>
<dbReference type="RefSeq" id="WP_093557136.1">
    <property type="nucleotide sequence ID" value="NZ_FPBO01000018.1"/>
</dbReference>
<evidence type="ECO:0000256" key="1">
    <source>
        <dbReference type="ARBA" id="ARBA00022679"/>
    </source>
</evidence>
<dbReference type="Proteomes" id="UP000199391">
    <property type="component" value="Unassembled WGS sequence"/>
</dbReference>
<evidence type="ECO:0000259" key="4">
    <source>
        <dbReference type="Pfam" id="PF07167"/>
    </source>
</evidence>
<evidence type="ECO:0000313" key="7">
    <source>
        <dbReference type="Proteomes" id="UP000199391"/>
    </source>
</evidence>
<dbReference type="GO" id="GO:0016746">
    <property type="term" value="F:acyltransferase activity"/>
    <property type="evidence" value="ECO:0007669"/>
    <property type="project" value="UniProtKB-KW"/>
</dbReference>
<dbReference type="PANTHER" id="PTHR36837:SF5">
    <property type="entry name" value="POLY-3-HYDROXYBUTYRATE SYNTHASE"/>
    <property type="match status" value="1"/>
</dbReference>
<dbReference type="InterPro" id="IPR051321">
    <property type="entry name" value="PHA/PHB_synthase"/>
</dbReference>
<evidence type="ECO:0000259" key="5">
    <source>
        <dbReference type="Pfam" id="PF12551"/>
    </source>
</evidence>